<keyword evidence="1" id="KW-0521">NADP</keyword>
<dbReference type="FunFam" id="3.40.50.720:FF:000388">
    <property type="entry name" value="Cinnamoyl-CoA reductase-like SNL6"/>
    <property type="match status" value="1"/>
</dbReference>
<evidence type="ECO:0000256" key="2">
    <source>
        <dbReference type="ARBA" id="ARBA00023002"/>
    </source>
</evidence>
<keyword evidence="6" id="KW-1185">Reference proteome</keyword>
<dbReference type="GO" id="GO:0006694">
    <property type="term" value="P:steroid biosynthetic process"/>
    <property type="evidence" value="ECO:0007669"/>
    <property type="project" value="InterPro"/>
</dbReference>
<dbReference type="OrthoDB" id="2735536at2759"/>
<name>A0A314Z6K1_PRUYE</name>
<dbReference type="EMBL" id="PJQY01000217">
    <property type="protein sequence ID" value="PQQ15785.1"/>
    <property type="molecule type" value="Genomic_DNA"/>
</dbReference>
<evidence type="ECO:0000256" key="1">
    <source>
        <dbReference type="ARBA" id="ARBA00022857"/>
    </source>
</evidence>
<dbReference type="STRING" id="2094558.A0A314Z6K1"/>
<organism evidence="5 6">
    <name type="scientific">Prunus yedoensis var. nudiflora</name>
    <dbReference type="NCBI Taxonomy" id="2094558"/>
    <lineage>
        <taxon>Eukaryota</taxon>
        <taxon>Viridiplantae</taxon>
        <taxon>Streptophyta</taxon>
        <taxon>Embryophyta</taxon>
        <taxon>Tracheophyta</taxon>
        <taxon>Spermatophyta</taxon>
        <taxon>Magnoliopsida</taxon>
        <taxon>eudicotyledons</taxon>
        <taxon>Gunneridae</taxon>
        <taxon>Pentapetalae</taxon>
        <taxon>rosids</taxon>
        <taxon>fabids</taxon>
        <taxon>Rosales</taxon>
        <taxon>Rosaceae</taxon>
        <taxon>Amygdaloideae</taxon>
        <taxon>Amygdaleae</taxon>
        <taxon>Prunus</taxon>
    </lineage>
</organism>
<evidence type="ECO:0000259" key="4">
    <source>
        <dbReference type="Pfam" id="PF01073"/>
    </source>
</evidence>
<accession>A0A314Z6K1</accession>
<dbReference type="Gene3D" id="3.40.50.720">
    <property type="entry name" value="NAD(P)-binding Rossmann-like Domain"/>
    <property type="match status" value="1"/>
</dbReference>
<dbReference type="Pfam" id="PF01073">
    <property type="entry name" value="3Beta_HSD"/>
    <property type="match status" value="1"/>
</dbReference>
<sequence length="380" mass="42260">MGIVGLEERDNLELQEFCRMLVASAAGLHRTKHQPNDLRFPSKTKDLTDDEEEEDRLVCVTSGVSFLGLAIVNRLLLRGYSVRILVDNPEDVEKLGEMRTRTNNNKISAVMANLADVESLSQAFHGCSGVFHTSAFTDPAGLSGYTKSMAEIEVKASENVMKACSLTASVRKCVLTSSLLACVWQDSCNQHDPSPVINHDCWSSESLCIDKKLWYALGKLRAEKAAWRIAEEKGMKLATICPALITGPEFSTRNPTATIAYLKGSQEMYQSGVLATVDMMRLANAHLRVFEAMNKTAFGRYICFDQVIETEEVAEKLAEETRMSKNKIMGNGSINAQVRYELSNRKLTNLLSGSPRYVITKASITFRFHPDIIIYRRGLG</sequence>
<protein>
    <submittedName>
        <fullName evidence="5">Cinnamoyl-CoA reductase-like SNL6</fullName>
    </submittedName>
</protein>
<dbReference type="AlphaFoldDB" id="A0A314Z6K1"/>
<feature type="domain" description="3-beta hydroxysteroid dehydrogenase/isomerase" evidence="4">
    <location>
        <begin position="60"/>
        <end position="272"/>
    </location>
</feature>
<dbReference type="Proteomes" id="UP000250321">
    <property type="component" value="Unassembled WGS sequence"/>
</dbReference>
<dbReference type="InterPro" id="IPR002225">
    <property type="entry name" value="3Beta_OHSteriod_DH/Estase"/>
</dbReference>
<keyword evidence="2 3" id="KW-0560">Oxidoreductase</keyword>
<gene>
    <name evidence="5" type="ORF">Pyn_33565</name>
</gene>
<dbReference type="InterPro" id="IPR036291">
    <property type="entry name" value="NAD(P)-bd_dom_sf"/>
</dbReference>
<proteinExistence type="inferred from homology"/>
<comment type="caution">
    <text evidence="5">The sequence shown here is derived from an EMBL/GenBank/DDBJ whole genome shotgun (WGS) entry which is preliminary data.</text>
</comment>
<evidence type="ECO:0000256" key="3">
    <source>
        <dbReference type="RuleBase" id="RU004475"/>
    </source>
</evidence>
<reference evidence="5 6" key="1">
    <citation type="submission" date="2018-02" db="EMBL/GenBank/DDBJ databases">
        <title>Draft genome of wild Prunus yedoensis var. nudiflora.</title>
        <authorList>
            <person name="Baek S."/>
            <person name="Kim J.-H."/>
            <person name="Choi K."/>
            <person name="Kim G.-B."/>
            <person name="Cho A."/>
            <person name="Jang H."/>
            <person name="Shin C.-H."/>
            <person name="Yu H.-J."/>
            <person name="Mun J.-H."/>
        </authorList>
    </citation>
    <scope>NUCLEOTIDE SEQUENCE [LARGE SCALE GENOMIC DNA]</scope>
    <source>
        <strain evidence="6">cv. Jeju island</strain>
        <tissue evidence="5">Leaf</tissue>
    </source>
</reference>
<dbReference type="SUPFAM" id="SSF51735">
    <property type="entry name" value="NAD(P)-binding Rossmann-fold domains"/>
    <property type="match status" value="1"/>
</dbReference>
<comment type="similarity">
    <text evidence="3">Belongs to the 3-beta-HSD family.</text>
</comment>
<dbReference type="PANTHER" id="PTHR10366">
    <property type="entry name" value="NAD DEPENDENT EPIMERASE/DEHYDRATASE"/>
    <property type="match status" value="1"/>
</dbReference>
<dbReference type="InterPro" id="IPR050425">
    <property type="entry name" value="NAD(P)_dehydrat-like"/>
</dbReference>
<dbReference type="GO" id="GO:0016616">
    <property type="term" value="F:oxidoreductase activity, acting on the CH-OH group of donors, NAD or NADP as acceptor"/>
    <property type="evidence" value="ECO:0007669"/>
    <property type="project" value="InterPro"/>
</dbReference>
<dbReference type="PANTHER" id="PTHR10366:SF483">
    <property type="entry name" value="CINNAMOYL COA REDUCTASE-LIKE PROTEIN"/>
    <property type="match status" value="1"/>
</dbReference>
<evidence type="ECO:0000313" key="5">
    <source>
        <dbReference type="EMBL" id="PQQ15785.1"/>
    </source>
</evidence>
<evidence type="ECO:0000313" key="6">
    <source>
        <dbReference type="Proteomes" id="UP000250321"/>
    </source>
</evidence>
<dbReference type="CDD" id="cd08958">
    <property type="entry name" value="FR_SDR_e"/>
    <property type="match status" value="1"/>
</dbReference>